<evidence type="ECO:0000313" key="8">
    <source>
        <dbReference type="EMBL" id="MDR6554998.1"/>
    </source>
</evidence>
<feature type="chain" id="PRO_5047257980" evidence="6">
    <location>
        <begin position="30"/>
        <end position="338"/>
    </location>
</feature>
<evidence type="ECO:0000313" key="9">
    <source>
        <dbReference type="Proteomes" id="UP001267290"/>
    </source>
</evidence>
<evidence type="ECO:0000256" key="3">
    <source>
        <dbReference type="ARBA" id="ARBA00022448"/>
    </source>
</evidence>
<comment type="caution">
    <text evidence="8">The sequence shown here is derived from an EMBL/GenBank/DDBJ whole genome shotgun (WGS) entry which is preliminary data.</text>
</comment>
<dbReference type="SUPFAM" id="SSF53807">
    <property type="entry name" value="Helical backbone' metal receptor"/>
    <property type="match status" value="1"/>
</dbReference>
<proteinExistence type="inferred from homology"/>
<gene>
    <name evidence="8" type="ORF">J2736_006241</name>
</gene>
<dbReference type="Pfam" id="PF01497">
    <property type="entry name" value="Peripla_BP_2"/>
    <property type="match status" value="1"/>
</dbReference>
<comment type="similarity">
    <text evidence="2">Belongs to the bacterial solute-binding protein 8 family.</text>
</comment>
<dbReference type="InterPro" id="IPR051313">
    <property type="entry name" value="Bact_iron-sidero_bind"/>
</dbReference>
<keyword evidence="3" id="KW-0813">Transport</keyword>
<evidence type="ECO:0000256" key="1">
    <source>
        <dbReference type="ARBA" id="ARBA00004196"/>
    </source>
</evidence>
<evidence type="ECO:0000259" key="7">
    <source>
        <dbReference type="PROSITE" id="PS50983"/>
    </source>
</evidence>
<keyword evidence="9" id="KW-1185">Reference proteome</keyword>
<dbReference type="PROSITE" id="PS50983">
    <property type="entry name" value="FE_B12_PBP"/>
    <property type="match status" value="1"/>
</dbReference>
<name>A0ABU1P5I5_9BACL</name>
<accession>A0ABU1P5I5</accession>
<keyword evidence="4 6" id="KW-0732">Signal</keyword>
<dbReference type="Proteomes" id="UP001267290">
    <property type="component" value="Unassembled WGS sequence"/>
</dbReference>
<feature type="signal peptide" evidence="6">
    <location>
        <begin position="1"/>
        <end position="29"/>
    </location>
</feature>
<dbReference type="PROSITE" id="PS51257">
    <property type="entry name" value="PROKAR_LIPOPROTEIN"/>
    <property type="match status" value="1"/>
</dbReference>
<dbReference type="InterPro" id="IPR002491">
    <property type="entry name" value="ABC_transptr_periplasmic_BD"/>
</dbReference>
<evidence type="ECO:0000256" key="4">
    <source>
        <dbReference type="ARBA" id="ARBA00022729"/>
    </source>
</evidence>
<evidence type="ECO:0000256" key="2">
    <source>
        <dbReference type="ARBA" id="ARBA00008814"/>
    </source>
</evidence>
<evidence type="ECO:0000256" key="6">
    <source>
        <dbReference type="SAM" id="SignalP"/>
    </source>
</evidence>
<dbReference type="PANTHER" id="PTHR30532:SF26">
    <property type="entry name" value="IRON(3+)-HYDROXAMATE-BINDING PROTEIN FHUD"/>
    <property type="match status" value="1"/>
</dbReference>
<evidence type="ECO:0000256" key="5">
    <source>
        <dbReference type="SAM" id="MobiDB-lite"/>
    </source>
</evidence>
<dbReference type="Gene3D" id="3.40.50.1980">
    <property type="entry name" value="Nitrogenase molybdenum iron protein domain"/>
    <property type="match status" value="2"/>
</dbReference>
<feature type="domain" description="Fe/B12 periplasmic-binding" evidence="7">
    <location>
        <begin position="74"/>
        <end position="338"/>
    </location>
</feature>
<dbReference type="EMBL" id="JAVDSB010000022">
    <property type="protein sequence ID" value="MDR6554998.1"/>
    <property type="molecule type" value="Genomic_DNA"/>
</dbReference>
<dbReference type="PANTHER" id="PTHR30532">
    <property type="entry name" value="IRON III DICITRATE-BINDING PERIPLASMIC PROTEIN"/>
    <property type="match status" value="1"/>
</dbReference>
<comment type="subcellular location">
    <subcellularLocation>
        <location evidence="1">Cell envelope</location>
    </subcellularLocation>
</comment>
<organism evidence="8 9">
    <name type="scientific">Paenibacillus qinlingensis</name>
    <dbReference type="NCBI Taxonomy" id="1837343"/>
    <lineage>
        <taxon>Bacteria</taxon>
        <taxon>Bacillati</taxon>
        <taxon>Bacillota</taxon>
        <taxon>Bacilli</taxon>
        <taxon>Bacillales</taxon>
        <taxon>Paenibacillaceae</taxon>
        <taxon>Paenibacillus</taxon>
    </lineage>
</organism>
<feature type="region of interest" description="Disordered" evidence="5">
    <location>
        <begin position="29"/>
        <end position="48"/>
    </location>
</feature>
<sequence length="338" mass="37059">MMMKKSYMPLLTACVMVAFLLLTACSSSSKSSSESSSSPSATPTASASTAKASFPRTIASGDGKQVTIAKKPEKVALVHWGLTEDFLSFEVPSIAVALPFTEKQSQMGSELYKPYTSKYKDITIVGENTEVNLEKLLQYAPDLIIAGTETNKKVADQLSKIAPTVFLDETKMDVWNDWPGVMTKFGEMLGQEDLAKQAIEKFTTAFAQAKDQLKGVEGTVAYAQVREKNMWLQGTKYAGHYYEPLGLKPPEQANGEGAELSLEGLTKINPDYIFLGYFNYTDKSLPALADEWEKTDVWKSLKAVKANHVYKMDGSIAYGFGPISRLYGVNAIVSALKK</sequence>
<reference evidence="8 9" key="1">
    <citation type="submission" date="2023-07" db="EMBL/GenBank/DDBJ databases">
        <title>Sorghum-associated microbial communities from plants grown in Nebraska, USA.</title>
        <authorList>
            <person name="Schachtman D."/>
        </authorList>
    </citation>
    <scope>NUCLEOTIDE SEQUENCE [LARGE SCALE GENOMIC DNA]</scope>
    <source>
        <strain evidence="8 9">CC258</strain>
    </source>
</reference>
<protein>
    <submittedName>
        <fullName evidence="8">Iron complex transport system substrate-binding protein</fullName>
    </submittedName>
</protein>